<feature type="transmembrane region" description="Helical" evidence="1">
    <location>
        <begin position="94"/>
        <end position="115"/>
    </location>
</feature>
<organism evidence="3 4">
    <name type="scientific">Coregonus suidteri</name>
    <dbReference type="NCBI Taxonomy" id="861788"/>
    <lineage>
        <taxon>Eukaryota</taxon>
        <taxon>Metazoa</taxon>
        <taxon>Chordata</taxon>
        <taxon>Craniata</taxon>
        <taxon>Vertebrata</taxon>
        <taxon>Euteleostomi</taxon>
        <taxon>Actinopterygii</taxon>
        <taxon>Neopterygii</taxon>
        <taxon>Teleostei</taxon>
        <taxon>Protacanthopterygii</taxon>
        <taxon>Salmoniformes</taxon>
        <taxon>Salmonidae</taxon>
        <taxon>Coregoninae</taxon>
        <taxon>Coregonus</taxon>
    </lineage>
</organism>
<keyword evidence="4" id="KW-1185">Reference proteome</keyword>
<feature type="chain" id="PRO_5042900513" description="Secreted protein" evidence="2">
    <location>
        <begin position="19"/>
        <end position="160"/>
    </location>
</feature>
<reference evidence="3 4" key="1">
    <citation type="submission" date="2021-04" db="EMBL/GenBank/DDBJ databases">
        <authorList>
            <person name="De Guttry C."/>
            <person name="Zahm M."/>
            <person name="Klopp C."/>
            <person name="Cabau C."/>
            <person name="Louis A."/>
            <person name="Berthelot C."/>
            <person name="Parey E."/>
            <person name="Roest Crollius H."/>
            <person name="Montfort J."/>
            <person name="Robinson-Rechavi M."/>
            <person name="Bucao C."/>
            <person name="Bouchez O."/>
            <person name="Gislard M."/>
            <person name="Lluch J."/>
            <person name="Milhes M."/>
            <person name="Lampietro C."/>
            <person name="Lopez Roques C."/>
            <person name="Donnadieu C."/>
            <person name="Braasch I."/>
            <person name="Desvignes T."/>
            <person name="Postlethwait J."/>
            <person name="Bobe J."/>
            <person name="Wedekind C."/>
            <person name="Guiguen Y."/>
        </authorList>
    </citation>
    <scope>NUCLEOTIDE SEQUENCE [LARGE SCALE GENOMIC DNA]</scope>
    <source>
        <strain evidence="3">Cs_M1</strain>
        <tissue evidence="3">Blood</tissue>
    </source>
</reference>
<comment type="caution">
    <text evidence="3">The sequence shown here is derived from an EMBL/GenBank/DDBJ whole genome shotgun (WGS) entry which is preliminary data.</text>
</comment>
<evidence type="ECO:0008006" key="5">
    <source>
        <dbReference type="Google" id="ProtNLM"/>
    </source>
</evidence>
<evidence type="ECO:0000256" key="2">
    <source>
        <dbReference type="SAM" id="SignalP"/>
    </source>
</evidence>
<proteinExistence type="predicted"/>
<accession>A0AAN8LMR4</accession>
<evidence type="ECO:0000256" key="1">
    <source>
        <dbReference type="SAM" id="Phobius"/>
    </source>
</evidence>
<keyword evidence="1" id="KW-0472">Membrane</keyword>
<gene>
    <name evidence="3" type="ORF">J4Q44_G00169710</name>
</gene>
<feature type="signal peptide" evidence="2">
    <location>
        <begin position="1"/>
        <end position="18"/>
    </location>
</feature>
<keyword evidence="1" id="KW-0812">Transmembrane</keyword>
<keyword evidence="2" id="KW-0732">Signal</keyword>
<protein>
    <recommendedName>
        <fullName evidence="5">Secreted protein</fullName>
    </recommendedName>
</protein>
<evidence type="ECO:0000313" key="4">
    <source>
        <dbReference type="Proteomes" id="UP001356427"/>
    </source>
</evidence>
<dbReference type="AlphaFoldDB" id="A0AAN8LMR4"/>
<dbReference type="EMBL" id="JAGTTL010000015">
    <property type="protein sequence ID" value="KAK6311307.1"/>
    <property type="molecule type" value="Genomic_DNA"/>
</dbReference>
<dbReference type="Proteomes" id="UP001356427">
    <property type="component" value="Unassembled WGS sequence"/>
</dbReference>
<evidence type="ECO:0000313" key="3">
    <source>
        <dbReference type="EMBL" id="KAK6311307.1"/>
    </source>
</evidence>
<sequence length="160" mass="18331">MAPYSLHSALLLTRAVWAIVLWSKVVHSIGNRVRFGTRHGVDLGLGGKRKASHLFQSYLFSCTVVLESSGQPLVNVVMRSSCACVSVYLLPPNFLSFVCLLNCFYYCSFVFVFSFNVRRTDCWTNHFIFLGTIFTLKDLTNTRTWITIYFLFGCFFTNYL</sequence>
<name>A0AAN8LMR4_9TELE</name>
<keyword evidence="1" id="KW-1133">Transmembrane helix</keyword>